<protein>
    <submittedName>
        <fullName evidence="1">Uncharacterized protein</fullName>
    </submittedName>
</protein>
<sequence>MGLVMWIPIELLIPDRFTISETATTFRSIARSGTIQRGLWCSSGSLQVQMRRVKNVGTSANAVCVVQVNAPGIEISCRKLNSEL</sequence>
<evidence type="ECO:0000313" key="2">
    <source>
        <dbReference type="Proteomes" id="UP001396334"/>
    </source>
</evidence>
<accession>A0ABR2PW17</accession>
<gene>
    <name evidence="1" type="ORF">V6N11_048719</name>
</gene>
<name>A0ABR2PW17_9ROSI</name>
<dbReference type="EMBL" id="JBBPBN010000050">
    <property type="protein sequence ID" value="KAK8992646.1"/>
    <property type="molecule type" value="Genomic_DNA"/>
</dbReference>
<proteinExistence type="predicted"/>
<dbReference type="Proteomes" id="UP001396334">
    <property type="component" value="Unassembled WGS sequence"/>
</dbReference>
<comment type="caution">
    <text evidence="1">The sequence shown here is derived from an EMBL/GenBank/DDBJ whole genome shotgun (WGS) entry which is preliminary data.</text>
</comment>
<keyword evidence="2" id="KW-1185">Reference proteome</keyword>
<reference evidence="1 2" key="1">
    <citation type="journal article" date="2024" name="G3 (Bethesda)">
        <title>Genome assembly of Hibiscus sabdariffa L. provides insights into metabolisms of medicinal natural products.</title>
        <authorList>
            <person name="Kim T."/>
        </authorList>
    </citation>
    <scope>NUCLEOTIDE SEQUENCE [LARGE SCALE GENOMIC DNA]</scope>
    <source>
        <strain evidence="1">TK-2024</strain>
        <tissue evidence="1">Old leaves</tissue>
    </source>
</reference>
<organism evidence="1 2">
    <name type="scientific">Hibiscus sabdariffa</name>
    <name type="common">roselle</name>
    <dbReference type="NCBI Taxonomy" id="183260"/>
    <lineage>
        <taxon>Eukaryota</taxon>
        <taxon>Viridiplantae</taxon>
        <taxon>Streptophyta</taxon>
        <taxon>Embryophyta</taxon>
        <taxon>Tracheophyta</taxon>
        <taxon>Spermatophyta</taxon>
        <taxon>Magnoliopsida</taxon>
        <taxon>eudicotyledons</taxon>
        <taxon>Gunneridae</taxon>
        <taxon>Pentapetalae</taxon>
        <taxon>rosids</taxon>
        <taxon>malvids</taxon>
        <taxon>Malvales</taxon>
        <taxon>Malvaceae</taxon>
        <taxon>Malvoideae</taxon>
        <taxon>Hibiscus</taxon>
    </lineage>
</organism>
<evidence type="ECO:0000313" key="1">
    <source>
        <dbReference type="EMBL" id="KAK8992646.1"/>
    </source>
</evidence>